<dbReference type="SUPFAM" id="SSF55021">
    <property type="entry name" value="ACT-like"/>
    <property type="match status" value="2"/>
</dbReference>
<dbReference type="GO" id="GO:0005829">
    <property type="term" value="C:cytosol"/>
    <property type="evidence" value="ECO:0007669"/>
    <property type="project" value="TreeGrafter"/>
</dbReference>
<evidence type="ECO:0000256" key="3">
    <source>
        <dbReference type="ARBA" id="ARBA00022679"/>
    </source>
</evidence>
<dbReference type="GO" id="GO:0005524">
    <property type="term" value="F:ATP binding"/>
    <property type="evidence" value="ECO:0007669"/>
    <property type="project" value="UniProtKB-KW"/>
</dbReference>
<evidence type="ECO:0000256" key="1">
    <source>
        <dbReference type="ARBA" id="ARBA00004685"/>
    </source>
</evidence>
<comment type="caution">
    <text evidence="10">The sequence shown here is derived from an EMBL/GenBank/DDBJ whole genome shotgun (WGS) entry which is preliminary data.</text>
</comment>
<dbReference type="InterPro" id="IPR018042">
    <property type="entry name" value="Aspartate_kinase_CS"/>
</dbReference>
<dbReference type="Gene3D" id="3.40.1160.10">
    <property type="entry name" value="Acetylglutamate kinase-like"/>
    <property type="match status" value="1"/>
</dbReference>
<dbReference type="GO" id="GO:0009088">
    <property type="term" value="P:threonine biosynthetic process"/>
    <property type="evidence" value="ECO:0007669"/>
    <property type="project" value="UniProtKB-ARBA"/>
</dbReference>
<gene>
    <name evidence="10" type="ORF">HO133_002013</name>
</gene>
<dbReference type="EC" id="2.7.2.4" evidence="8"/>
<evidence type="ECO:0000256" key="7">
    <source>
        <dbReference type="ARBA" id="ARBA00047872"/>
    </source>
</evidence>
<dbReference type="GO" id="GO:0009090">
    <property type="term" value="P:homoserine biosynthetic process"/>
    <property type="evidence" value="ECO:0007669"/>
    <property type="project" value="TreeGrafter"/>
</dbReference>
<comment type="pathway">
    <text evidence="1">Mycotoxin biosynthesis.</text>
</comment>
<dbReference type="Gene3D" id="3.30.70.260">
    <property type="match status" value="2"/>
</dbReference>
<reference evidence="10 11" key="1">
    <citation type="journal article" date="2020" name="Genomics">
        <title>Complete, high-quality genomes from long-read metagenomic sequencing of two wolf lichen thalli reveals enigmatic genome architecture.</title>
        <authorList>
            <person name="McKenzie S.K."/>
            <person name="Walston R.F."/>
            <person name="Allen J.L."/>
        </authorList>
    </citation>
    <scope>NUCLEOTIDE SEQUENCE [LARGE SCALE GENOMIC DNA]</scope>
    <source>
        <strain evidence="10">WasteWater1</strain>
    </source>
</reference>
<evidence type="ECO:0000259" key="9">
    <source>
        <dbReference type="PROSITE" id="PS51671"/>
    </source>
</evidence>
<feature type="domain" description="ACT" evidence="9">
    <location>
        <begin position="455"/>
        <end position="518"/>
    </location>
</feature>
<accession>A0A8H6CCZ4</accession>
<dbReference type="Proteomes" id="UP000593566">
    <property type="component" value="Unassembled WGS sequence"/>
</dbReference>
<dbReference type="EMBL" id="JACCJB010000014">
    <property type="protein sequence ID" value="KAF6221159.1"/>
    <property type="molecule type" value="Genomic_DNA"/>
</dbReference>
<dbReference type="NCBIfam" id="TIGR00657">
    <property type="entry name" value="asp_kinases"/>
    <property type="match status" value="1"/>
</dbReference>
<dbReference type="GO" id="GO:0009089">
    <property type="term" value="P:lysine biosynthetic process via diaminopimelate"/>
    <property type="evidence" value="ECO:0007669"/>
    <property type="project" value="TreeGrafter"/>
</dbReference>
<dbReference type="GO" id="GO:0004072">
    <property type="term" value="F:aspartate kinase activity"/>
    <property type="evidence" value="ECO:0007669"/>
    <property type="project" value="UniProtKB-EC"/>
</dbReference>
<dbReference type="InterPro" id="IPR045865">
    <property type="entry name" value="ACT-like_dom_sf"/>
</dbReference>
<proteinExistence type="inferred from homology"/>
<dbReference type="PANTHER" id="PTHR21499:SF59">
    <property type="entry name" value="ASPARTOKINASE"/>
    <property type="match status" value="1"/>
</dbReference>
<dbReference type="AlphaFoldDB" id="A0A8H6CCZ4"/>
<organism evidence="10 11">
    <name type="scientific">Letharia lupina</name>
    <dbReference type="NCBI Taxonomy" id="560253"/>
    <lineage>
        <taxon>Eukaryota</taxon>
        <taxon>Fungi</taxon>
        <taxon>Dikarya</taxon>
        <taxon>Ascomycota</taxon>
        <taxon>Pezizomycotina</taxon>
        <taxon>Lecanoromycetes</taxon>
        <taxon>OSLEUM clade</taxon>
        <taxon>Lecanoromycetidae</taxon>
        <taxon>Lecanorales</taxon>
        <taxon>Lecanorineae</taxon>
        <taxon>Parmeliaceae</taxon>
        <taxon>Letharia</taxon>
    </lineage>
</organism>
<dbReference type="InterPro" id="IPR036393">
    <property type="entry name" value="AceGlu_kinase-like_sf"/>
</dbReference>
<evidence type="ECO:0000256" key="6">
    <source>
        <dbReference type="ARBA" id="ARBA00022840"/>
    </source>
</evidence>
<evidence type="ECO:0000313" key="10">
    <source>
        <dbReference type="EMBL" id="KAF6221159.1"/>
    </source>
</evidence>
<evidence type="ECO:0000313" key="11">
    <source>
        <dbReference type="Proteomes" id="UP000593566"/>
    </source>
</evidence>
<dbReference type="SUPFAM" id="SSF53633">
    <property type="entry name" value="Carbamate kinase-like"/>
    <property type="match status" value="1"/>
</dbReference>
<comment type="similarity">
    <text evidence="2 8">Belongs to the aspartokinase family.</text>
</comment>
<dbReference type="FunFam" id="3.30.2130.10:FF:000001">
    <property type="entry name" value="Bifunctional aspartokinase/homoserine dehydrogenase"/>
    <property type="match status" value="1"/>
</dbReference>
<dbReference type="PROSITE" id="PS00324">
    <property type="entry name" value="ASPARTOKINASE"/>
    <property type="match status" value="1"/>
</dbReference>
<evidence type="ECO:0000256" key="2">
    <source>
        <dbReference type="ARBA" id="ARBA00010122"/>
    </source>
</evidence>
<dbReference type="Pfam" id="PF00696">
    <property type="entry name" value="AA_kinase"/>
    <property type="match status" value="1"/>
</dbReference>
<dbReference type="GO" id="GO:0071266">
    <property type="term" value="P:'de novo' L-methionine biosynthetic process"/>
    <property type="evidence" value="ECO:0007669"/>
    <property type="project" value="UniProtKB-ARBA"/>
</dbReference>
<dbReference type="InterPro" id="IPR001048">
    <property type="entry name" value="Asp/Glu/Uridylate_kinase"/>
</dbReference>
<evidence type="ECO:0000256" key="8">
    <source>
        <dbReference type="RuleBase" id="RU003448"/>
    </source>
</evidence>
<dbReference type="PANTHER" id="PTHR21499">
    <property type="entry name" value="ASPARTATE KINASE"/>
    <property type="match status" value="1"/>
</dbReference>
<dbReference type="InterPro" id="IPR001341">
    <property type="entry name" value="Asp_kinase"/>
</dbReference>
<keyword evidence="5 8" id="KW-0418">Kinase</keyword>
<dbReference type="FunFam" id="3.40.1160.10:FF:000023">
    <property type="entry name" value="Probable aspartokinase"/>
    <property type="match status" value="1"/>
</dbReference>
<dbReference type="InterPro" id="IPR054352">
    <property type="entry name" value="ACT_Aspartokinase"/>
</dbReference>
<keyword evidence="11" id="KW-1185">Reference proteome</keyword>
<protein>
    <recommendedName>
        <fullName evidence="8">Aspartokinase</fullName>
        <ecNumber evidence="8">2.7.2.4</ecNumber>
    </recommendedName>
</protein>
<keyword evidence="6" id="KW-0067">ATP-binding</keyword>
<sequence>MESDSGALNFRKDWVVQKYGGTSIGKFPNEIANIICSELKRNRLAVVCSARSSGIKAEGTTTKLLKAAAEAAKSNPPAYKSIVTSILDDHIQAAIPNLRSPNLLANLTVEFERETRDLMKYLTAADTLGEVSPRTLDIIISKGEILSCYFIASLLQDRGLDAYVIDLSSIRTVEAPTGDINQGFYEDYAEALRPVFLESGDRIPVVTGFFGPVPGGLLSHVGRGYTDLCAALVAISLGASELQILKEVEGIYSADPRKVPTARLLSTITPSEAAELTFYGSEVIHPFTMEQVIRESIPIRIRNVTNPSGTGTTILPDSLEASASKNITSARLPTPPAFRSRKSGINGTLTNRAKRPTAVTVKNRILVINLRSNKRTSSRGFLERTFAILDKWRLSVDLIASSEVNVSLAFYCHRELVRGDGERRHIVDIDLRGAVDEMARLGAVGLVDEMAIVSLVGQEMKNMVGISGAMLSVLGKHNINIEMISQGASEINISCVVDQRDADRAMSIIHTNLFTFLE</sequence>
<dbReference type="InterPro" id="IPR002912">
    <property type="entry name" value="ACT_dom"/>
</dbReference>
<evidence type="ECO:0000256" key="5">
    <source>
        <dbReference type="ARBA" id="ARBA00022777"/>
    </source>
</evidence>
<dbReference type="Pfam" id="PF22468">
    <property type="entry name" value="ACT_9"/>
    <property type="match status" value="1"/>
</dbReference>
<keyword evidence="3 8" id="KW-0808">Transferase</keyword>
<evidence type="ECO:0000256" key="4">
    <source>
        <dbReference type="ARBA" id="ARBA00022741"/>
    </source>
</evidence>
<keyword evidence="4" id="KW-0547">Nucleotide-binding</keyword>
<dbReference type="GeneID" id="59330427"/>
<dbReference type="RefSeq" id="XP_037150594.1">
    <property type="nucleotide sequence ID" value="XM_037292941.1"/>
</dbReference>
<comment type="catalytic activity">
    <reaction evidence="7 8">
        <text>L-aspartate + ATP = 4-phospho-L-aspartate + ADP</text>
        <dbReference type="Rhea" id="RHEA:23776"/>
        <dbReference type="ChEBI" id="CHEBI:29991"/>
        <dbReference type="ChEBI" id="CHEBI:30616"/>
        <dbReference type="ChEBI" id="CHEBI:57535"/>
        <dbReference type="ChEBI" id="CHEBI:456216"/>
        <dbReference type="EC" id="2.7.2.4"/>
    </reaction>
</comment>
<dbReference type="PROSITE" id="PS51671">
    <property type="entry name" value="ACT"/>
    <property type="match status" value="1"/>
</dbReference>
<name>A0A8H6CCZ4_9LECA</name>